<evidence type="ECO:0000313" key="3">
    <source>
        <dbReference type="EMBL" id="CAG6683654.1"/>
    </source>
</evidence>
<dbReference type="EMBL" id="HBUF01122506">
    <property type="protein sequence ID" value="CAG6642447.1"/>
    <property type="molecule type" value="Transcribed_RNA"/>
</dbReference>
<dbReference type="EMBL" id="HBUF01585723">
    <property type="protein sequence ID" value="CAG6771729.1"/>
    <property type="molecule type" value="Transcribed_RNA"/>
</dbReference>
<evidence type="ECO:0000256" key="2">
    <source>
        <dbReference type="SAM" id="SignalP"/>
    </source>
</evidence>
<organism evidence="3">
    <name type="scientific">Cacopsylla melanoneura</name>
    <dbReference type="NCBI Taxonomy" id="428564"/>
    <lineage>
        <taxon>Eukaryota</taxon>
        <taxon>Metazoa</taxon>
        <taxon>Ecdysozoa</taxon>
        <taxon>Arthropoda</taxon>
        <taxon>Hexapoda</taxon>
        <taxon>Insecta</taxon>
        <taxon>Pterygota</taxon>
        <taxon>Neoptera</taxon>
        <taxon>Paraneoptera</taxon>
        <taxon>Hemiptera</taxon>
        <taxon>Sternorrhyncha</taxon>
        <taxon>Psylloidea</taxon>
        <taxon>Psyllidae</taxon>
        <taxon>Psyllinae</taxon>
        <taxon>Cacopsylla</taxon>
    </lineage>
</organism>
<feature type="compositionally biased region" description="Basic residues" evidence="1">
    <location>
        <begin position="293"/>
        <end position="304"/>
    </location>
</feature>
<dbReference type="EMBL" id="HBUF01357623">
    <property type="protein sequence ID" value="CAG6718587.1"/>
    <property type="molecule type" value="Transcribed_RNA"/>
</dbReference>
<dbReference type="EMBL" id="HBUF01585725">
    <property type="protein sequence ID" value="CAG6771731.1"/>
    <property type="molecule type" value="Transcribed_RNA"/>
</dbReference>
<dbReference type="EMBL" id="HBUF01585726">
    <property type="protein sequence ID" value="CAG6771732.1"/>
    <property type="molecule type" value="Transcribed_RNA"/>
</dbReference>
<name>A0A8D8TC80_9HEMI</name>
<dbReference type="AlphaFoldDB" id="A0A8D8TC80"/>
<accession>A0A8D8TC80</accession>
<proteinExistence type="predicted"/>
<keyword evidence="2" id="KW-0732">Signal</keyword>
<feature type="region of interest" description="Disordered" evidence="1">
    <location>
        <begin position="243"/>
        <end position="348"/>
    </location>
</feature>
<dbReference type="EMBL" id="HBUF01357622">
    <property type="protein sequence ID" value="CAG6718586.1"/>
    <property type="molecule type" value="Transcribed_RNA"/>
</dbReference>
<dbReference type="EMBL" id="HBUF01585724">
    <property type="protein sequence ID" value="CAG6771730.1"/>
    <property type="molecule type" value="Transcribed_RNA"/>
</dbReference>
<protein>
    <submittedName>
        <fullName evidence="3">Uncharacterized protein</fullName>
    </submittedName>
</protein>
<feature type="chain" id="PRO_5036428719" evidence="2">
    <location>
        <begin position="20"/>
        <end position="348"/>
    </location>
</feature>
<dbReference type="EMBL" id="HBUF01263956">
    <property type="protein sequence ID" value="CAG6683652.1"/>
    <property type="molecule type" value="Transcribed_RNA"/>
</dbReference>
<sequence length="348" mass="41004">MRANIVALCFLAMVPTVILIPLYQFEEYADEIKGTTTPYTNPPLKTGIKERFKEFLRKAIYGITPTTIYTTLVPWQFPEEYDPIKLLEWQLAQEKLRGMTTPDHEPVLTDKTNLWDGYFNDPTFESITFYSMREEQANKSRPNRLRPIDRYWEPGWRGHRASDEAIAKMWKKWALEENKVYYQNHTTRKCIPLEDMTYDSVDKVKWVTNFGDSHWDSDDRRMLTQAEQEAWEEWMQGHGKYVYRGEPTTEDAPPTTYPPRSTTSKATIKRHHDEEKKKEKKKPSSSSEEKKEKKEKKKKEKKRSSSSSEEDNPIYHRTNGPRSLPASSESGYERAYIPTYTPKKGWFG</sequence>
<dbReference type="EMBL" id="HBUF01263957">
    <property type="protein sequence ID" value="CAG6683654.1"/>
    <property type="molecule type" value="Transcribed_RNA"/>
</dbReference>
<dbReference type="EMBL" id="HBUF01263958">
    <property type="protein sequence ID" value="CAG6683656.1"/>
    <property type="molecule type" value="Transcribed_RNA"/>
</dbReference>
<dbReference type="EMBL" id="HBUF01263959">
    <property type="protein sequence ID" value="CAG6683658.1"/>
    <property type="molecule type" value="Transcribed_RNA"/>
</dbReference>
<feature type="signal peptide" evidence="2">
    <location>
        <begin position="1"/>
        <end position="19"/>
    </location>
</feature>
<evidence type="ECO:0000256" key="1">
    <source>
        <dbReference type="SAM" id="MobiDB-lite"/>
    </source>
</evidence>
<dbReference type="EMBL" id="HBUF01357624">
    <property type="protein sequence ID" value="CAG6718588.1"/>
    <property type="molecule type" value="Transcribed_RNA"/>
</dbReference>
<reference evidence="3" key="1">
    <citation type="submission" date="2021-05" db="EMBL/GenBank/DDBJ databases">
        <authorList>
            <person name="Alioto T."/>
            <person name="Alioto T."/>
            <person name="Gomez Garrido J."/>
        </authorList>
    </citation>
    <scope>NUCLEOTIDE SEQUENCE</scope>
</reference>